<evidence type="ECO:0000256" key="1">
    <source>
        <dbReference type="ARBA" id="ARBA00022679"/>
    </source>
</evidence>
<dbReference type="InterPro" id="IPR050832">
    <property type="entry name" value="Bact_Acetyltransf"/>
</dbReference>
<gene>
    <name evidence="4" type="primary">rimI_4</name>
    <name evidence="4" type="ORF">ENKNEFLB_03133</name>
</gene>
<dbReference type="CDD" id="cd04301">
    <property type="entry name" value="NAT_SF"/>
    <property type="match status" value="1"/>
</dbReference>
<evidence type="ECO:0000313" key="5">
    <source>
        <dbReference type="Proteomes" id="UP000679307"/>
    </source>
</evidence>
<feature type="domain" description="N-acetyltransferase" evidence="3">
    <location>
        <begin position="4"/>
        <end position="174"/>
    </location>
</feature>
<keyword evidence="2 4" id="KW-0012">Acyltransferase</keyword>
<dbReference type="EC" id="2.3.1.267" evidence="4"/>
<dbReference type="SUPFAM" id="SSF55729">
    <property type="entry name" value="Acyl-CoA N-acyltransferases (Nat)"/>
    <property type="match status" value="1"/>
</dbReference>
<dbReference type="Pfam" id="PF00583">
    <property type="entry name" value="Acetyltransf_1"/>
    <property type="match status" value="1"/>
</dbReference>
<evidence type="ECO:0000313" key="4">
    <source>
        <dbReference type="EMBL" id="QVT80733.1"/>
    </source>
</evidence>
<evidence type="ECO:0000259" key="3">
    <source>
        <dbReference type="PROSITE" id="PS51186"/>
    </source>
</evidence>
<proteinExistence type="predicted"/>
<dbReference type="Gene3D" id="3.40.630.30">
    <property type="match status" value="1"/>
</dbReference>
<dbReference type="Proteomes" id="UP000679307">
    <property type="component" value="Chromosome"/>
</dbReference>
<dbReference type="RefSeq" id="WP_214056235.1">
    <property type="nucleotide sequence ID" value="NZ_BAAAHS010000164.1"/>
</dbReference>
<dbReference type="InterPro" id="IPR000182">
    <property type="entry name" value="GNAT_dom"/>
</dbReference>
<reference evidence="4 5" key="1">
    <citation type="submission" date="2021-05" db="EMBL/GenBank/DDBJ databases">
        <title>Complete genome of Nocardioides aquaticus KCTC 9944T isolated from meromictic and hypersaline Ekho Lake, Antarctica.</title>
        <authorList>
            <person name="Hwang K."/>
            <person name="Kim K.M."/>
            <person name="Choe H."/>
        </authorList>
    </citation>
    <scope>NUCLEOTIDE SEQUENCE [LARGE SCALE GENOMIC DNA]</scope>
    <source>
        <strain evidence="4 5">KCTC 9944</strain>
    </source>
</reference>
<dbReference type="GO" id="GO:0008999">
    <property type="term" value="F:protein-N-terminal-alanine acetyltransferase activity"/>
    <property type="evidence" value="ECO:0007669"/>
    <property type="project" value="UniProtKB-EC"/>
</dbReference>
<evidence type="ECO:0000256" key="2">
    <source>
        <dbReference type="ARBA" id="ARBA00023315"/>
    </source>
</evidence>
<name>A0ABX8EPN9_9ACTN</name>
<dbReference type="EMBL" id="CP075371">
    <property type="protein sequence ID" value="QVT80733.1"/>
    <property type="molecule type" value="Genomic_DNA"/>
</dbReference>
<dbReference type="InterPro" id="IPR016181">
    <property type="entry name" value="Acyl_CoA_acyltransferase"/>
</dbReference>
<protein>
    <submittedName>
        <fullName evidence="4">Ribosomal-protein-alanine acetyltransferase</fullName>
        <ecNumber evidence="4">2.3.1.267</ecNumber>
    </submittedName>
</protein>
<dbReference type="PROSITE" id="PS51186">
    <property type="entry name" value="GNAT"/>
    <property type="match status" value="1"/>
</dbReference>
<sequence>MDEPVVRRAAPDDAAAIARVHVRGWQVGYRGLLPDAVLDDLSVAERSVSWRERLAHPVAGGATTCVAVDGDRVLGFCSVGPSRDPDAAPGTAELWALYVDPDRWRHGAGRALDAAAAAQLTRDGVRSATLWVLSSNTRARAFYEHQGWRVDGATRVDRREGPVPLDLAETRYAREVLPS</sequence>
<dbReference type="PANTHER" id="PTHR43877">
    <property type="entry name" value="AMINOALKYLPHOSPHONATE N-ACETYLTRANSFERASE-RELATED-RELATED"/>
    <property type="match status" value="1"/>
</dbReference>
<keyword evidence="1 4" id="KW-0808">Transferase</keyword>
<dbReference type="PANTHER" id="PTHR43877:SF1">
    <property type="entry name" value="ACETYLTRANSFERASE"/>
    <property type="match status" value="1"/>
</dbReference>
<accession>A0ABX8EPN9</accession>
<organism evidence="4 5">
    <name type="scientific">Nocardioides aquaticus</name>
    <dbReference type="NCBI Taxonomy" id="160826"/>
    <lineage>
        <taxon>Bacteria</taxon>
        <taxon>Bacillati</taxon>
        <taxon>Actinomycetota</taxon>
        <taxon>Actinomycetes</taxon>
        <taxon>Propionibacteriales</taxon>
        <taxon>Nocardioidaceae</taxon>
        <taxon>Nocardioides</taxon>
    </lineage>
</organism>
<keyword evidence="5" id="KW-1185">Reference proteome</keyword>